<dbReference type="AlphaFoldDB" id="E1YK28"/>
<organism evidence="1">
    <name type="scientific">uncultured Desulfobacterium sp</name>
    <dbReference type="NCBI Taxonomy" id="201089"/>
    <lineage>
        <taxon>Bacteria</taxon>
        <taxon>Pseudomonadati</taxon>
        <taxon>Thermodesulfobacteriota</taxon>
        <taxon>Desulfobacteria</taxon>
        <taxon>Desulfobacterales</taxon>
        <taxon>Desulfobacteriaceae</taxon>
        <taxon>Desulfobacterium</taxon>
        <taxon>environmental samples</taxon>
    </lineage>
</organism>
<dbReference type="SUPFAM" id="SSF56935">
    <property type="entry name" value="Porins"/>
    <property type="match status" value="1"/>
</dbReference>
<gene>
    <name evidence="1" type="ORF">N47_E51440</name>
</gene>
<dbReference type="Pfam" id="PF16930">
    <property type="entry name" value="Porin_5"/>
    <property type="match status" value="1"/>
</dbReference>
<evidence type="ECO:0000313" key="1">
    <source>
        <dbReference type="EMBL" id="CBX31632.1"/>
    </source>
</evidence>
<proteinExistence type="predicted"/>
<dbReference type="InterPro" id="IPR032638">
    <property type="entry name" value="Porin_5"/>
</dbReference>
<sequence length="510" mass="58634">MQILKEKHIINEEEASRFIERYRSSDAGKERKNVITIIPEDKDKEYMEKITKQVTQKVSEDLNKIKLDINHISDEMQAHSQTTNQEVETIKKKIDEDISDQLRKSSWAQRIRWGGDIRLRYQEDYFDKNNADLLKPDNPSTLMNTKEDRSRGRIRIRLKAEANVLDKNETRMGKVDVLARVATGNDKDPVSTNDTFGDYYNKNSFVLDQAYIKWTYKAQDTIMDMIPQMVMTGGRLPNPFFCSDLVWDSDVNFEGLALNLVSDTELSNPWKAFLNLGVFPLQEVELSQDDKWLYAAQVGIGYEDTMGPNLKLGLSFYDYENIKGKVNDPLKPNVLDYTAPLYQQKGNTLFDIDPSNGIKTALAADYKLLNITGELDYVRFHPIHLIFLGDYVRNIGFDSKDVAKLTGNTNVSKEIEGWQVGLTVGYPWMWNFADWNVFIFYKHLEADAVLDAFTDSDFHSGGTNAQGWRLGGRFVLYKDIWLEAQWISTDEINGPPLSIDTLMLNINARF</sequence>
<evidence type="ECO:0008006" key="2">
    <source>
        <dbReference type="Google" id="ProtNLM"/>
    </source>
</evidence>
<dbReference type="EMBL" id="FR695877">
    <property type="protein sequence ID" value="CBX31632.1"/>
    <property type="molecule type" value="Genomic_DNA"/>
</dbReference>
<reference evidence="1" key="1">
    <citation type="journal article" date="2011" name="Environ. Microbiol.">
        <title>Genomic insights into the metabolic potential of the polycyclic aromatic hydrocarbon degrading sulfate-reducing Deltaproteobacterium N47.</title>
        <authorList>
            <person name="Bergmann F."/>
            <person name="Selesi D."/>
            <person name="Weinmaier T."/>
            <person name="Tischler P."/>
            <person name="Rattei T."/>
            <person name="Meckenstock R.U."/>
        </authorList>
    </citation>
    <scope>NUCLEOTIDE SEQUENCE</scope>
</reference>
<accession>E1YK28</accession>
<name>E1YK28_9BACT</name>
<protein>
    <recommendedName>
        <fullName evidence="2">Outer membrane receptor for ferric coprogen and ferric-rhodotorulic acid</fullName>
    </recommendedName>
</protein>